<dbReference type="GeneID" id="81700931"/>
<dbReference type="GO" id="GO:0003697">
    <property type="term" value="F:single-stranded DNA binding"/>
    <property type="evidence" value="ECO:0007669"/>
    <property type="project" value="InterPro"/>
</dbReference>
<dbReference type="AlphaFoldDB" id="A0AAW9H9V6"/>
<feature type="region of interest" description="Disordered" evidence="3">
    <location>
        <begin position="119"/>
        <end position="205"/>
    </location>
</feature>
<dbReference type="PROSITE" id="PS50935">
    <property type="entry name" value="SSB"/>
    <property type="match status" value="1"/>
</dbReference>
<evidence type="ECO:0000313" key="5">
    <source>
        <dbReference type="Proteomes" id="UP001288320"/>
    </source>
</evidence>
<comment type="caution">
    <text evidence="4">The sequence shown here is derived from an EMBL/GenBank/DDBJ whole genome shotgun (WGS) entry which is preliminary data.</text>
</comment>
<evidence type="ECO:0000256" key="1">
    <source>
        <dbReference type="ARBA" id="ARBA00023125"/>
    </source>
</evidence>
<dbReference type="InterPro" id="IPR000424">
    <property type="entry name" value="Primosome_PriB/ssb"/>
</dbReference>
<dbReference type="CDD" id="cd04496">
    <property type="entry name" value="SSB_OBF"/>
    <property type="match status" value="1"/>
</dbReference>
<keyword evidence="1 2" id="KW-0238">DNA-binding</keyword>
<dbReference type="SUPFAM" id="SSF50249">
    <property type="entry name" value="Nucleic acid-binding proteins"/>
    <property type="match status" value="1"/>
</dbReference>
<evidence type="ECO:0000256" key="3">
    <source>
        <dbReference type="SAM" id="MobiDB-lite"/>
    </source>
</evidence>
<dbReference type="EMBL" id="JAWNFV010000001">
    <property type="protein sequence ID" value="MDY5139905.1"/>
    <property type="molecule type" value="Genomic_DNA"/>
</dbReference>
<gene>
    <name evidence="4" type="ORF">R6G74_01045</name>
</gene>
<organism evidence="4 5">
    <name type="scientific">Actinotignum timonense</name>
    <dbReference type="NCBI Taxonomy" id="1870995"/>
    <lineage>
        <taxon>Bacteria</taxon>
        <taxon>Bacillati</taxon>
        <taxon>Actinomycetota</taxon>
        <taxon>Actinomycetes</taxon>
        <taxon>Actinomycetales</taxon>
        <taxon>Actinomycetaceae</taxon>
        <taxon>Actinotignum</taxon>
    </lineage>
</organism>
<evidence type="ECO:0000313" key="4">
    <source>
        <dbReference type="EMBL" id="MDY5139905.1"/>
    </source>
</evidence>
<dbReference type="Proteomes" id="UP001288320">
    <property type="component" value="Unassembled WGS sequence"/>
</dbReference>
<reference evidence="4" key="1">
    <citation type="submission" date="2023-10" db="EMBL/GenBank/DDBJ databases">
        <title>Whole Genome based description of the genera Actinobaculum and Actinotignum reveals a complex phylogenetic relationship within the species included in the genus Actinotignum.</title>
        <authorList>
            <person name="Jensen C.S."/>
            <person name="Dargis R."/>
            <person name="Kemp M."/>
            <person name="Christensen J.J."/>
        </authorList>
    </citation>
    <scope>NUCLEOTIDE SEQUENCE</scope>
    <source>
        <strain evidence="4">SLA_B245</strain>
    </source>
</reference>
<name>A0AAW9H9V6_9ACTO</name>
<evidence type="ECO:0000256" key="2">
    <source>
        <dbReference type="PROSITE-ProRule" id="PRU00252"/>
    </source>
</evidence>
<accession>A0AAW9H9V6</accession>
<dbReference type="Gene3D" id="2.40.50.140">
    <property type="entry name" value="Nucleic acid-binding proteins"/>
    <property type="match status" value="1"/>
</dbReference>
<dbReference type="Pfam" id="PF00436">
    <property type="entry name" value="SSB"/>
    <property type="match status" value="1"/>
</dbReference>
<dbReference type="RefSeq" id="WP_148304024.1">
    <property type="nucleotide sequence ID" value="NZ_JASOHK010000002.1"/>
</dbReference>
<proteinExistence type="predicted"/>
<sequence>MVNDTIVAVRGYAGGNPKVYENATSGDVTTVNLGVTPRYFSRETNRFEDGNTIWYTVRARGTLGRNIQTSVTTGTPLLVRGRLDMREWTGKDGSTMRGLTLFADAVGVELTTGRASFVKVRPDPSAETNGGAAGTVSSADTAAGESTPGDSRWLTEESDSSEASGDPLGPAGIGVPPPAMSPDAMSPDAMSADEALRSDPSGGAW</sequence>
<protein>
    <submittedName>
        <fullName evidence="4">Single-stranded DNA-binding protein</fullName>
    </submittedName>
</protein>
<feature type="compositionally biased region" description="Low complexity" evidence="3">
    <location>
        <begin position="181"/>
        <end position="193"/>
    </location>
</feature>
<dbReference type="InterPro" id="IPR012340">
    <property type="entry name" value="NA-bd_OB-fold"/>
</dbReference>